<comment type="caution">
    <text evidence="7">The sequence shown here is derived from an EMBL/GenBank/DDBJ whole genome shotgun (WGS) entry which is preliminary data.</text>
</comment>
<dbReference type="EMBL" id="JBANRG010000006">
    <property type="protein sequence ID" value="KAK7465724.1"/>
    <property type="molecule type" value="Genomic_DNA"/>
</dbReference>
<dbReference type="PANTHER" id="PTHR13353">
    <property type="entry name" value="TRANSMEMBRANE PROTEIN 19"/>
    <property type="match status" value="1"/>
</dbReference>
<evidence type="ECO:0000313" key="8">
    <source>
        <dbReference type="EMBL" id="KAK7465724.1"/>
    </source>
</evidence>
<evidence type="ECO:0000256" key="6">
    <source>
        <dbReference type="SAM" id="Phobius"/>
    </source>
</evidence>
<proteinExistence type="inferred from homology"/>
<dbReference type="EMBL" id="JBANRG010000009">
    <property type="protein sequence ID" value="KAK7463757.1"/>
    <property type="molecule type" value="Genomic_DNA"/>
</dbReference>
<feature type="transmembrane region" description="Helical" evidence="6">
    <location>
        <begin position="209"/>
        <end position="228"/>
    </location>
</feature>
<comment type="subcellular location">
    <subcellularLocation>
        <location evidence="1">Membrane</location>
        <topology evidence="1">Multi-pass membrane protein</topology>
    </subcellularLocation>
</comment>
<reference evidence="7 9" key="1">
    <citation type="submission" date="2024-01" db="EMBL/GenBank/DDBJ databases">
        <title>A draft genome for the cacao thread blight pathogen Marasmiellus scandens.</title>
        <authorList>
            <person name="Baruah I.K."/>
            <person name="Leung J."/>
            <person name="Bukari Y."/>
            <person name="Amoako-Attah I."/>
            <person name="Meinhardt L.W."/>
            <person name="Bailey B.A."/>
            <person name="Cohen S.P."/>
        </authorList>
    </citation>
    <scope>NUCLEOTIDE SEQUENCE [LARGE SCALE GENOMIC DNA]</scope>
    <source>
        <strain evidence="7 9">GH-19</strain>
    </source>
</reference>
<evidence type="ECO:0000313" key="9">
    <source>
        <dbReference type="Proteomes" id="UP001498398"/>
    </source>
</evidence>
<sequence length="318" mass="33589">MSFDIPYVSLSLATALSIHGLRRKSLSPSGAATAFFVGLCMVAGGTRVFGVSLIAFYLMGSRATKYGKQTKASLEENHHEAGYRTGWQVLSNSFSAFIACFLWNILFSKDSLQASLARLIGGSLDQSSPLFETPFSDYENGQWCPLDAKVAGGWSRALVMSALGHFSTCIADTLASELGILQKSPPILITTLKPVPPGTNGAISSTGTIASIFGGAFMGATVALTLLVENALCREEVVGILVSMIGWGAVAGGLGSLLDSLLGATIQQTRYSEQSKKILQDESLAKGPVKVISGWNLLTNNQVNVVSSFVMSILMGFV</sequence>
<dbReference type="Pfam" id="PF01940">
    <property type="entry name" value="DUF92"/>
    <property type="match status" value="1"/>
</dbReference>
<keyword evidence="9" id="KW-1185">Reference proteome</keyword>
<dbReference type="PANTHER" id="PTHR13353:SF5">
    <property type="entry name" value="TRANSMEMBRANE PROTEIN 19"/>
    <property type="match status" value="1"/>
</dbReference>
<organism evidence="7 9">
    <name type="scientific">Marasmiellus scandens</name>
    <dbReference type="NCBI Taxonomy" id="2682957"/>
    <lineage>
        <taxon>Eukaryota</taxon>
        <taxon>Fungi</taxon>
        <taxon>Dikarya</taxon>
        <taxon>Basidiomycota</taxon>
        <taxon>Agaricomycotina</taxon>
        <taxon>Agaricomycetes</taxon>
        <taxon>Agaricomycetidae</taxon>
        <taxon>Agaricales</taxon>
        <taxon>Marasmiineae</taxon>
        <taxon>Omphalotaceae</taxon>
        <taxon>Marasmiellus</taxon>
    </lineage>
</organism>
<comment type="similarity">
    <text evidence="2">Belongs to the TMEM19 family.</text>
</comment>
<keyword evidence="3 6" id="KW-0812">Transmembrane</keyword>
<dbReference type="InterPro" id="IPR002794">
    <property type="entry name" value="DUF92_TMEM19"/>
</dbReference>
<feature type="transmembrane region" description="Helical" evidence="6">
    <location>
        <begin position="33"/>
        <end position="58"/>
    </location>
</feature>
<dbReference type="Proteomes" id="UP001498398">
    <property type="component" value="Unassembled WGS sequence"/>
</dbReference>
<evidence type="ECO:0008006" key="10">
    <source>
        <dbReference type="Google" id="ProtNLM"/>
    </source>
</evidence>
<keyword evidence="4 6" id="KW-1133">Transmembrane helix</keyword>
<evidence type="ECO:0000256" key="4">
    <source>
        <dbReference type="ARBA" id="ARBA00022989"/>
    </source>
</evidence>
<protein>
    <recommendedName>
        <fullName evidence="10">Integral membrane family protein</fullName>
    </recommendedName>
</protein>
<evidence type="ECO:0000256" key="3">
    <source>
        <dbReference type="ARBA" id="ARBA00022692"/>
    </source>
</evidence>
<evidence type="ECO:0000256" key="1">
    <source>
        <dbReference type="ARBA" id="ARBA00004141"/>
    </source>
</evidence>
<name>A0ABR1JPL0_9AGAR</name>
<feature type="transmembrane region" description="Helical" evidence="6">
    <location>
        <begin position="240"/>
        <end position="262"/>
    </location>
</feature>
<keyword evidence="5 6" id="KW-0472">Membrane</keyword>
<evidence type="ECO:0000256" key="5">
    <source>
        <dbReference type="ARBA" id="ARBA00023136"/>
    </source>
</evidence>
<evidence type="ECO:0000313" key="7">
    <source>
        <dbReference type="EMBL" id="KAK7463757.1"/>
    </source>
</evidence>
<accession>A0ABR1JPL0</accession>
<evidence type="ECO:0000256" key="2">
    <source>
        <dbReference type="ARBA" id="ARBA00009012"/>
    </source>
</evidence>
<gene>
    <name evidence="8" type="ORF">VKT23_005695</name>
    <name evidence="7" type="ORF">VKT23_007096</name>
</gene>